<dbReference type="HOGENOM" id="CLU_108867_0_0_6"/>
<dbReference type="OrthoDB" id="255821at2"/>
<accession>R4YNS4</accession>
<name>R4YNS4_OLEAN</name>
<dbReference type="PATRIC" id="fig|698738.3.peg.2563"/>
<evidence type="ECO:0000313" key="1">
    <source>
        <dbReference type="EMBL" id="CCK76652.1"/>
    </source>
</evidence>
<dbReference type="InterPro" id="IPR029063">
    <property type="entry name" value="SAM-dependent_MTases_sf"/>
</dbReference>
<protein>
    <submittedName>
        <fullName evidence="1">Uncharacterized protein</fullName>
    </submittedName>
</protein>
<dbReference type="Proteomes" id="UP000032749">
    <property type="component" value="Chromosome"/>
</dbReference>
<sequence length="196" mass="22503">MAARKYHIEMSDLEIELFSSILRESEFVLEFGSGGSSILAVECSVTKLISVESDREWIEKISDQVNHINLSTEINFFFADIGPTKEWGYPVDKCSISKWPNYWGKVWEAYPDLSNVDCILIDGRFRVACALNALLYASDDALIVIHDFNNRSFYSEILKFTKVIKSIDTLVVLKKIKTISKNVLLEKIETFSHDYR</sequence>
<evidence type="ECO:0000313" key="2">
    <source>
        <dbReference type="Proteomes" id="UP000032749"/>
    </source>
</evidence>
<dbReference type="AlphaFoldDB" id="R4YNS4"/>
<dbReference type="EMBL" id="FO203512">
    <property type="protein sequence ID" value="CCK76652.1"/>
    <property type="molecule type" value="Genomic_DNA"/>
</dbReference>
<proteinExistence type="predicted"/>
<dbReference type="KEGG" id="oai:OLEAN_C24760"/>
<keyword evidence="2" id="KW-1185">Reference proteome</keyword>
<organism evidence="1 2">
    <name type="scientific">Oleispira antarctica RB-8</name>
    <dbReference type="NCBI Taxonomy" id="698738"/>
    <lineage>
        <taxon>Bacteria</taxon>
        <taxon>Pseudomonadati</taxon>
        <taxon>Pseudomonadota</taxon>
        <taxon>Gammaproteobacteria</taxon>
        <taxon>Oceanospirillales</taxon>
        <taxon>Oceanospirillaceae</taxon>
        <taxon>Oleispira</taxon>
    </lineage>
</organism>
<dbReference type="STRING" id="698738.OLEAN_C24760"/>
<dbReference type="Gene3D" id="3.40.50.150">
    <property type="entry name" value="Vaccinia Virus protein VP39"/>
    <property type="match status" value="1"/>
</dbReference>
<reference evidence="1 2" key="1">
    <citation type="journal article" date="2013" name="Nat. Commun.">
        <title>Genome sequence and functional genomic analysis of the oil-degrading bacterium Oleispira antarctica.</title>
        <authorList>
            <person name="Kube M."/>
            <person name="Chernikova T.N."/>
            <person name="Al-Ramahi Y."/>
            <person name="Beloqui A."/>
            <person name="Lopez-Cortez N."/>
            <person name="Guazzaroni M.E."/>
            <person name="Heipieper H.J."/>
            <person name="Klages S."/>
            <person name="Kotsyurbenko O.R."/>
            <person name="Langer I."/>
            <person name="Nechitaylo T.Y."/>
            <person name="Lunsdorf H."/>
            <person name="Fernandez M."/>
            <person name="Juarez S."/>
            <person name="Ciordia S."/>
            <person name="Singer A."/>
            <person name="Kagan O."/>
            <person name="Egorova O."/>
            <person name="Petit P.A."/>
            <person name="Stogios P."/>
            <person name="Kim Y."/>
            <person name="Tchigvintsev A."/>
            <person name="Flick R."/>
            <person name="Denaro R."/>
            <person name="Genovese M."/>
            <person name="Albar J.P."/>
            <person name="Reva O.N."/>
            <person name="Martinez-Gomariz M."/>
            <person name="Tran H."/>
            <person name="Ferrer M."/>
            <person name="Savchenko A."/>
            <person name="Yakunin A.F."/>
            <person name="Yakimov M.M."/>
            <person name="Golyshina O.V."/>
            <person name="Reinhardt R."/>
            <person name="Golyshin P.N."/>
        </authorList>
    </citation>
    <scope>NUCLEOTIDE SEQUENCE [LARGE SCALE GENOMIC DNA]</scope>
</reference>
<gene>
    <name evidence="1" type="ORF">OLEAN_C24760</name>
</gene>